<feature type="transmembrane region" description="Helical" evidence="9">
    <location>
        <begin position="51"/>
        <end position="70"/>
    </location>
</feature>
<feature type="transmembrane region" description="Helical" evidence="9">
    <location>
        <begin position="217"/>
        <end position="250"/>
    </location>
</feature>
<keyword evidence="2" id="KW-0813">Transport</keyword>
<feature type="transmembrane region" description="Helical" evidence="9">
    <location>
        <begin position="140"/>
        <end position="162"/>
    </location>
</feature>
<feature type="transmembrane region" description="Helical" evidence="9">
    <location>
        <begin position="328"/>
        <end position="346"/>
    </location>
</feature>
<organism evidence="11 12">
    <name type="scientific">Desulfoferula mesophila</name>
    <dbReference type="NCBI Taxonomy" id="3058419"/>
    <lineage>
        <taxon>Bacteria</taxon>
        <taxon>Pseudomonadati</taxon>
        <taxon>Thermodesulfobacteriota</taxon>
        <taxon>Desulfarculia</taxon>
        <taxon>Desulfarculales</taxon>
        <taxon>Desulfarculaceae</taxon>
        <taxon>Desulfoferula</taxon>
    </lineage>
</organism>
<keyword evidence="12" id="KW-1185">Reference proteome</keyword>
<dbReference type="EMBL" id="AP028679">
    <property type="protein sequence ID" value="BEQ13979.1"/>
    <property type="molecule type" value="Genomic_DNA"/>
</dbReference>
<evidence type="ECO:0000256" key="3">
    <source>
        <dbReference type="ARBA" id="ARBA00022449"/>
    </source>
</evidence>
<dbReference type="KEGG" id="dmp:FAK_10450"/>
<feature type="region of interest" description="Disordered" evidence="8">
    <location>
        <begin position="378"/>
        <end position="398"/>
    </location>
</feature>
<sequence length="398" mass="42578">MELSQAYSLLLITVAAALLPGVARLLRLPAPVLEIIFGIILGKSLFNLELTGQWMPFLAQLGFLVLMLHAGMEIDFKALGRQRPAQLAFQLLVFVCTAGLALAACLALGLGAFMALVLSTTSLGLVLPILKETGLVKTPLAQSILVAATLADFLTLLLLTLYNSWLVNGVSWRLALPVPLFVGFGLLLWLGRLWSWWHPEAAQRLLLADDPQEQGVRFSLALLFLFVAISELAGLEPVLGAFMGGCVISFVMRQKEALESKLSGLGFGFLIPIFFIHVGMQFDLGSIAGADRLVSSLLLLLVALGVKLLPSLLYTLQGVGLRQAVQTGFLLSARLSLIVAAAAIGLEAGLLTAAQKDAIVMLALLTCFIGPTAFKLLQPSESPPPGKQPLPQTPRTRL</sequence>
<feature type="transmembrane region" description="Helical" evidence="9">
    <location>
        <begin position="262"/>
        <end position="282"/>
    </location>
</feature>
<dbReference type="RefSeq" id="WP_338605706.1">
    <property type="nucleotide sequence ID" value="NZ_AP028679.1"/>
</dbReference>
<feature type="transmembrane region" description="Helical" evidence="9">
    <location>
        <begin position="294"/>
        <end position="316"/>
    </location>
</feature>
<dbReference type="PANTHER" id="PTHR43562">
    <property type="entry name" value="NAPA-TYPE SODIUM/HYDROGEN ANTIPORTER"/>
    <property type="match status" value="1"/>
</dbReference>
<evidence type="ECO:0000256" key="6">
    <source>
        <dbReference type="ARBA" id="ARBA00023065"/>
    </source>
</evidence>
<dbReference type="GO" id="GO:0016020">
    <property type="term" value="C:membrane"/>
    <property type="evidence" value="ECO:0007669"/>
    <property type="project" value="UniProtKB-SubCell"/>
</dbReference>
<evidence type="ECO:0000259" key="10">
    <source>
        <dbReference type="Pfam" id="PF00999"/>
    </source>
</evidence>
<evidence type="ECO:0000256" key="4">
    <source>
        <dbReference type="ARBA" id="ARBA00022692"/>
    </source>
</evidence>
<evidence type="ECO:0000256" key="9">
    <source>
        <dbReference type="SAM" id="Phobius"/>
    </source>
</evidence>
<feature type="compositionally biased region" description="Pro residues" evidence="8">
    <location>
        <begin position="381"/>
        <end position="392"/>
    </location>
</feature>
<dbReference type="Pfam" id="PF00999">
    <property type="entry name" value="Na_H_Exchanger"/>
    <property type="match status" value="1"/>
</dbReference>
<gene>
    <name evidence="11" type="primary">napA1</name>
    <name evidence="11" type="ORF">FAK_10450</name>
</gene>
<name>A0AAU9EFF7_9BACT</name>
<keyword evidence="6" id="KW-0406">Ion transport</keyword>
<evidence type="ECO:0000256" key="5">
    <source>
        <dbReference type="ARBA" id="ARBA00022989"/>
    </source>
</evidence>
<keyword evidence="3" id="KW-0050">Antiport</keyword>
<evidence type="ECO:0000313" key="11">
    <source>
        <dbReference type="EMBL" id="BEQ13979.1"/>
    </source>
</evidence>
<keyword evidence="5 9" id="KW-1133">Transmembrane helix</keyword>
<feature type="domain" description="Cation/H+ exchanger transmembrane" evidence="10">
    <location>
        <begin position="15"/>
        <end position="375"/>
    </location>
</feature>
<feature type="transmembrane region" description="Helical" evidence="9">
    <location>
        <begin position="174"/>
        <end position="197"/>
    </location>
</feature>
<accession>A0AAU9EFF7</accession>
<dbReference type="Gene3D" id="1.20.1530.20">
    <property type="match status" value="1"/>
</dbReference>
<dbReference type="InterPro" id="IPR038770">
    <property type="entry name" value="Na+/solute_symporter_sf"/>
</dbReference>
<dbReference type="PANTHER" id="PTHR43562:SF1">
    <property type="entry name" value="NA(+)_H(+) ANTIPORTER YJBQ-RELATED"/>
    <property type="match status" value="1"/>
</dbReference>
<evidence type="ECO:0000256" key="1">
    <source>
        <dbReference type="ARBA" id="ARBA00004141"/>
    </source>
</evidence>
<evidence type="ECO:0000256" key="2">
    <source>
        <dbReference type="ARBA" id="ARBA00022448"/>
    </source>
</evidence>
<dbReference type="GO" id="GO:0015297">
    <property type="term" value="F:antiporter activity"/>
    <property type="evidence" value="ECO:0007669"/>
    <property type="project" value="UniProtKB-KW"/>
</dbReference>
<dbReference type="InterPro" id="IPR006153">
    <property type="entry name" value="Cation/H_exchanger_TM"/>
</dbReference>
<feature type="transmembrane region" description="Helical" evidence="9">
    <location>
        <begin position="91"/>
        <end position="120"/>
    </location>
</feature>
<keyword evidence="4 9" id="KW-0812">Transmembrane</keyword>
<proteinExistence type="predicted"/>
<keyword evidence="7 9" id="KW-0472">Membrane</keyword>
<evidence type="ECO:0000313" key="12">
    <source>
        <dbReference type="Proteomes" id="UP001366166"/>
    </source>
</evidence>
<evidence type="ECO:0000256" key="7">
    <source>
        <dbReference type="ARBA" id="ARBA00023136"/>
    </source>
</evidence>
<comment type="subcellular location">
    <subcellularLocation>
        <location evidence="1">Membrane</location>
        <topology evidence="1">Multi-pass membrane protein</topology>
    </subcellularLocation>
</comment>
<dbReference type="Proteomes" id="UP001366166">
    <property type="component" value="Chromosome"/>
</dbReference>
<protein>
    <submittedName>
        <fullName evidence="11">Sodium:proton antiporter</fullName>
    </submittedName>
</protein>
<reference evidence="12" key="1">
    <citation type="journal article" date="2023" name="Arch. Microbiol.">
        <title>Desulfoferula mesophilus gen. nov. sp. nov., a mesophilic sulfate-reducing bacterium isolated from a brackish lake sediment.</title>
        <authorList>
            <person name="Watanabe T."/>
            <person name="Yabe T."/>
            <person name="Tsuji J.M."/>
            <person name="Fukui M."/>
        </authorList>
    </citation>
    <scope>NUCLEOTIDE SEQUENCE [LARGE SCALE GENOMIC DNA]</scope>
    <source>
        <strain evidence="12">12FAK</strain>
    </source>
</reference>
<evidence type="ECO:0000256" key="8">
    <source>
        <dbReference type="SAM" id="MobiDB-lite"/>
    </source>
</evidence>
<dbReference type="GO" id="GO:1902600">
    <property type="term" value="P:proton transmembrane transport"/>
    <property type="evidence" value="ECO:0007669"/>
    <property type="project" value="InterPro"/>
</dbReference>
<dbReference type="AlphaFoldDB" id="A0AAU9EFF7"/>